<sequence>MAFLPRGWFGGRSCRAAKAGRAGGLFWHLGGACRASYSLLSADATHGTGFTDATHGTCFTDATHGTGFTNAAHGTGFIDATHGTGFTITTHGADLTTVGWVKRGMP</sequence>
<organism evidence="1 2">
    <name type="scientific">Achromobacter spanius</name>
    <dbReference type="NCBI Taxonomy" id="217203"/>
    <lineage>
        <taxon>Bacteria</taxon>
        <taxon>Pseudomonadati</taxon>
        <taxon>Pseudomonadota</taxon>
        <taxon>Betaproteobacteria</taxon>
        <taxon>Burkholderiales</taxon>
        <taxon>Alcaligenaceae</taxon>
        <taxon>Achromobacter</taxon>
    </lineage>
</organism>
<gene>
    <name evidence="1" type="ORF">P8T11_02105</name>
</gene>
<dbReference type="Proteomes" id="UP001214170">
    <property type="component" value="Chromosome"/>
</dbReference>
<dbReference type="PROSITE" id="PS51257">
    <property type="entry name" value="PROKAR_LIPOPROTEIN"/>
    <property type="match status" value="1"/>
</dbReference>
<proteinExistence type="predicted"/>
<name>A0ABY8GVZ0_9BURK</name>
<dbReference type="RefSeq" id="WP_268078561.1">
    <property type="nucleotide sequence ID" value="NZ_CP106885.1"/>
</dbReference>
<dbReference type="EMBL" id="CP121261">
    <property type="protein sequence ID" value="WFP08693.1"/>
    <property type="molecule type" value="Genomic_DNA"/>
</dbReference>
<evidence type="ECO:0000313" key="1">
    <source>
        <dbReference type="EMBL" id="WFP08693.1"/>
    </source>
</evidence>
<protein>
    <submittedName>
        <fullName evidence="1">Uncharacterized protein</fullName>
    </submittedName>
</protein>
<accession>A0ABY8GVZ0</accession>
<evidence type="ECO:0000313" key="2">
    <source>
        <dbReference type="Proteomes" id="UP001214170"/>
    </source>
</evidence>
<keyword evidence="2" id="KW-1185">Reference proteome</keyword>
<reference evidence="1 2" key="1">
    <citation type="submission" date="2023-03" db="EMBL/GenBank/DDBJ databases">
        <title>Achromobacter spanius LIG8.</title>
        <authorList>
            <person name="Shrestha S."/>
        </authorList>
    </citation>
    <scope>NUCLEOTIDE SEQUENCE [LARGE SCALE GENOMIC DNA]</scope>
    <source>
        <strain evidence="1 2">LIG8</strain>
    </source>
</reference>